<organism evidence="7 8">
    <name type="scientific">Candidatus Ruania gallistercoris</name>
    <dbReference type="NCBI Taxonomy" id="2838746"/>
    <lineage>
        <taxon>Bacteria</taxon>
        <taxon>Bacillati</taxon>
        <taxon>Actinomycetota</taxon>
        <taxon>Actinomycetes</taxon>
        <taxon>Micrococcales</taxon>
        <taxon>Ruaniaceae</taxon>
        <taxon>Ruania</taxon>
    </lineage>
</organism>
<dbReference type="Gene3D" id="3.20.20.80">
    <property type="entry name" value="Glycosidases"/>
    <property type="match status" value="1"/>
</dbReference>
<dbReference type="InterPro" id="IPR006103">
    <property type="entry name" value="Glyco_hydro_2_cat"/>
</dbReference>
<dbReference type="Pfam" id="PF22666">
    <property type="entry name" value="Glyco_hydro_2_N2"/>
    <property type="match status" value="1"/>
</dbReference>
<dbReference type="EMBL" id="DXBY01000228">
    <property type="protein sequence ID" value="HIZ36751.1"/>
    <property type="molecule type" value="Genomic_DNA"/>
</dbReference>
<keyword evidence="2 7" id="KW-0378">Hydrolase</keyword>
<reference evidence="7" key="1">
    <citation type="journal article" date="2021" name="PeerJ">
        <title>Extensive microbial diversity within the chicken gut microbiome revealed by metagenomics and culture.</title>
        <authorList>
            <person name="Gilroy R."/>
            <person name="Ravi A."/>
            <person name="Getino M."/>
            <person name="Pursley I."/>
            <person name="Horton D.L."/>
            <person name="Alikhan N.F."/>
            <person name="Baker D."/>
            <person name="Gharbi K."/>
            <person name="Hall N."/>
            <person name="Watson M."/>
            <person name="Adriaenssens E.M."/>
            <person name="Foster-Nyarko E."/>
            <person name="Jarju S."/>
            <person name="Secka A."/>
            <person name="Antonio M."/>
            <person name="Oren A."/>
            <person name="Chaudhuri R.R."/>
            <person name="La Ragione R."/>
            <person name="Hildebrand F."/>
            <person name="Pallen M.J."/>
        </authorList>
    </citation>
    <scope>NUCLEOTIDE SEQUENCE</scope>
    <source>
        <strain evidence="7">ChiGjej4B4-7305</strain>
    </source>
</reference>
<proteinExistence type="inferred from homology"/>
<dbReference type="PANTHER" id="PTHR42732:SF3">
    <property type="entry name" value="HYDROLASE"/>
    <property type="match status" value="1"/>
</dbReference>
<dbReference type="PANTHER" id="PTHR42732">
    <property type="entry name" value="BETA-GALACTOSIDASE"/>
    <property type="match status" value="1"/>
</dbReference>
<reference evidence="7" key="2">
    <citation type="submission" date="2021-04" db="EMBL/GenBank/DDBJ databases">
        <authorList>
            <person name="Gilroy R."/>
        </authorList>
    </citation>
    <scope>NUCLEOTIDE SEQUENCE</scope>
    <source>
        <strain evidence="7">ChiGjej4B4-7305</strain>
    </source>
</reference>
<evidence type="ECO:0000256" key="2">
    <source>
        <dbReference type="ARBA" id="ARBA00022801"/>
    </source>
</evidence>
<dbReference type="InterPro" id="IPR017853">
    <property type="entry name" value="GH"/>
</dbReference>
<dbReference type="InterPro" id="IPR008979">
    <property type="entry name" value="Galactose-bd-like_sf"/>
</dbReference>
<evidence type="ECO:0000259" key="6">
    <source>
        <dbReference type="Pfam" id="PF22666"/>
    </source>
</evidence>
<dbReference type="SUPFAM" id="SSF49785">
    <property type="entry name" value="Galactose-binding domain-like"/>
    <property type="match status" value="1"/>
</dbReference>
<sequence>MVNTVPTPETIDPAYPRPLLVRPGWQDLTGPWGFATDAGDHGRTAGWHRDPAPFTRTITVPFPPESELSGVHQRDCPPVVWYRRSVQLQRSPGPGERLLLHFGAVDYRAEVWFNGVHVGGHEGGHTPFTLDVTEAVAADGEQTLVVRAEDERDDATQPRGKQDWRTQPHGVWYERTTGIWQPVWAEVVPDLHVRRLHWTPDVPGAAVTLEVELSRRPESAVEVQVVLQLGEEVLAAQTCRTDRREDRWVISVPALRHQMEQGRLVWSPEQPTLLDAQVEVRAGGETDTARSYVGLRSAGIRDGRFLLNGQPRFLRMVLAQNYWPGSHLAAPSAEALRREVELAKELGFDGVRVHQKVEDPRFLAWCDRIGMLVWDEMPSAFEYSPTMVERVTREWLEVIARDRSHPCVVTWVPFNESWGVWHGLDVAEQRHATTALYHLTKAVDGTRPVISNDGWEHTESDIWGLHDYAPTAASMRERYGDREAIERVLSDRPPARRVALLGDPVRRGQPVMLTEIGGTSLRPRADQSWFGYDAVDSLDALTETFRELVDAVLDSPELAGLCWTQLTDTEQERNGLLTADREPKIPFEEVRAILRRPARSAPAEAIDAARRGVREQT</sequence>
<dbReference type="Pfam" id="PF00703">
    <property type="entry name" value="Glyco_hydro_2"/>
    <property type="match status" value="1"/>
</dbReference>
<feature type="region of interest" description="Disordered" evidence="3">
    <location>
        <begin position="598"/>
        <end position="617"/>
    </location>
</feature>
<dbReference type="SUPFAM" id="SSF49303">
    <property type="entry name" value="beta-Galactosidase/glucuronidase domain"/>
    <property type="match status" value="1"/>
</dbReference>
<dbReference type="Proteomes" id="UP000824037">
    <property type="component" value="Unassembled WGS sequence"/>
</dbReference>
<evidence type="ECO:0000313" key="8">
    <source>
        <dbReference type="Proteomes" id="UP000824037"/>
    </source>
</evidence>
<dbReference type="Pfam" id="PF02836">
    <property type="entry name" value="Glyco_hydro_2_C"/>
    <property type="match status" value="1"/>
</dbReference>
<dbReference type="GO" id="GO:0004553">
    <property type="term" value="F:hydrolase activity, hydrolyzing O-glycosyl compounds"/>
    <property type="evidence" value="ECO:0007669"/>
    <property type="project" value="InterPro"/>
</dbReference>
<feature type="domain" description="Glycoside hydrolase family 2 immunoglobulin-like beta-sandwich" evidence="4">
    <location>
        <begin position="192"/>
        <end position="296"/>
    </location>
</feature>
<feature type="compositionally biased region" description="Basic and acidic residues" evidence="3">
    <location>
        <begin position="607"/>
        <end position="617"/>
    </location>
</feature>
<evidence type="ECO:0000256" key="3">
    <source>
        <dbReference type="SAM" id="MobiDB-lite"/>
    </source>
</evidence>
<dbReference type="Gene3D" id="2.60.120.260">
    <property type="entry name" value="Galactose-binding domain-like"/>
    <property type="match status" value="1"/>
</dbReference>
<dbReference type="AlphaFoldDB" id="A0A9D2EG64"/>
<evidence type="ECO:0000313" key="7">
    <source>
        <dbReference type="EMBL" id="HIZ36751.1"/>
    </source>
</evidence>
<dbReference type="GO" id="GO:0005975">
    <property type="term" value="P:carbohydrate metabolic process"/>
    <property type="evidence" value="ECO:0007669"/>
    <property type="project" value="InterPro"/>
</dbReference>
<dbReference type="InterPro" id="IPR054593">
    <property type="entry name" value="Beta-mannosidase-like_N2"/>
</dbReference>
<dbReference type="InterPro" id="IPR036156">
    <property type="entry name" value="Beta-gal/glucu_dom_sf"/>
</dbReference>
<evidence type="ECO:0000256" key="1">
    <source>
        <dbReference type="ARBA" id="ARBA00007401"/>
    </source>
</evidence>
<accession>A0A9D2EG64</accession>
<comment type="similarity">
    <text evidence="1">Belongs to the glycosyl hydrolase 2 family.</text>
</comment>
<evidence type="ECO:0000259" key="4">
    <source>
        <dbReference type="Pfam" id="PF00703"/>
    </source>
</evidence>
<dbReference type="SUPFAM" id="SSF51445">
    <property type="entry name" value="(Trans)glycosidases"/>
    <property type="match status" value="1"/>
</dbReference>
<name>A0A9D2EG64_9MICO</name>
<evidence type="ECO:0000259" key="5">
    <source>
        <dbReference type="Pfam" id="PF02836"/>
    </source>
</evidence>
<comment type="caution">
    <text evidence="7">The sequence shown here is derived from an EMBL/GenBank/DDBJ whole genome shotgun (WGS) entry which is preliminary data.</text>
</comment>
<feature type="domain" description="Beta-mannosidase-like galactose-binding" evidence="6">
    <location>
        <begin position="81"/>
        <end position="165"/>
    </location>
</feature>
<feature type="domain" description="Glycoside hydrolase family 2 catalytic" evidence="5">
    <location>
        <begin position="300"/>
        <end position="490"/>
    </location>
</feature>
<dbReference type="InterPro" id="IPR051913">
    <property type="entry name" value="GH2_Domain-Containing"/>
</dbReference>
<protein>
    <submittedName>
        <fullName evidence="7">Glycoside hydrolase family 2</fullName>
    </submittedName>
</protein>
<gene>
    <name evidence="7" type="ORF">H9815_13335</name>
</gene>
<dbReference type="InterPro" id="IPR006102">
    <property type="entry name" value="Ig-like_GH2"/>
</dbReference>